<comment type="caution">
    <text evidence="2">The sequence shown here is derived from an EMBL/GenBank/DDBJ whole genome shotgun (WGS) entry which is preliminary data.</text>
</comment>
<dbReference type="AlphaFoldDB" id="A0A0F4YSD4"/>
<dbReference type="InterPro" id="IPR013887">
    <property type="entry name" value="UPF0592"/>
</dbReference>
<dbReference type="RefSeq" id="XP_013327363.1">
    <property type="nucleotide sequence ID" value="XM_013471909.1"/>
</dbReference>
<feature type="compositionally biased region" description="Polar residues" evidence="1">
    <location>
        <begin position="68"/>
        <end position="77"/>
    </location>
</feature>
<dbReference type="OrthoDB" id="296767at2759"/>
<dbReference type="Proteomes" id="UP000053958">
    <property type="component" value="Unassembled WGS sequence"/>
</dbReference>
<reference evidence="2 3" key="1">
    <citation type="submission" date="2015-04" db="EMBL/GenBank/DDBJ databases">
        <authorList>
            <person name="Heijne W.H."/>
            <person name="Fedorova N.D."/>
            <person name="Nierman W.C."/>
            <person name="Vollebregt A.W."/>
            <person name="Zhao Z."/>
            <person name="Wu L."/>
            <person name="Kumar M."/>
            <person name="Stam H."/>
            <person name="van den Berg M.A."/>
            <person name="Pel H.J."/>
        </authorList>
    </citation>
    <scope>NUCLEOTIDE SEQUENCE [LARGE SCALE GENOMIC DNA]</scope>
    <source>
        <strain evidence="2 3">CBS 393.64</strain>
    </source>
</reference>
<feature type="compositionally biased region" description="Low complexity" evidence="1">
    <location>
        <begin position="249"/>
        <end position="260"/>
    </location>
</feature>
<name>A0A0F4YSD4_RASE3</name>
<dbReference type="PANTHER" id="PTHR37988:SF1">
    <property type="entry name" value="UPF0592 MEMBRANE PROTEIN C7D4.03C"/>
    <property type="match status" value="1"/>
</dbReference>
<feature type="region of interest" description="Disordered" evidence="1">
    <location>
        <begin position="1"/>
        <end position="260"/>
    </location>
</feature>
<feature type="compositionally biased region" description="Basic residues" evidence="1">
    <location>
        <begin position="223"/>
        <end position="235"/>
    </location>
</feature>
<protein>
    <recommendedName>
        <fullName evidence="4">DUF1765-domain-containing protein</fullName>
    </recommendedName>
</protein>
<dbReference type="Pfam" id="PF08578">
    <property type="entry name" value="DUF1765"/>
    <property type="match status" value="1"/>
</dbReference>
<dbReference type="GeneID" id="25317569"/>
<dbReference type="STRING" id="1408163.A0A0F4YSD4"/>
<dbReference type="PANTHER" id="PTHR37988">
    <property type="entry name" value="UPF0592 MEMBRANE PROTEIN C7D4.03C"/>
    <property type="match status" value="1"/>
</dbReference>
<organism evidence="2 3">
    <name type="scientific">Rasamsonia emersonii (strain ATCC 16479 / CBS 393.64 / IMI 116815)</name>
    <dbReference type="NCBI Taxonomy" id="1408163"/>
    <lineage>
        <taxon>Eukaryota</taxon>
        <taxon>Fungi</taxon>
        <taxon>Dikarya</taxon>
        <taxon>Ascomycota</taxon>
        <taxon>Pezizomycotina</taxon>
        <taxon>Eurotiomycetes</taxon>
        <taxon>Eurotiomycetidae</taxon>
        <taxon>Eurotiales</taxon>
        <taxon>Trichocomaceae</taxon>
        <taxon>Rasamsonia</taxon>
    </lineage>
</organism>
<evidence type="ECO:0000313" key="3">
    <source>
        <dbReference type="Proteomes" id="UP000053958"/>
    </source>
</evidence>
<accession>A0A0F4YSD4</accession>
<evidence type="ECO:0008006" key="4">
    <source>
        <dbReference type="Google" id="ProtNLM"/>
    </source>
</evidence>
<sequence>MAHSPGDVQVSLPPPNPLPTFSTDPVPDDDPNAFVPRTASLNSISQDRDARPGSPGVKRTISDASLPGKSQSPSKENLPTGKDLFRRVTLRSPSRKSKAAVSRGTVSTEELNDAAGAGGSDDTTLKEKSHNVAAGSSSKDAQDALPEPVARPPRARSVSGRIATLARKTWISSSRSPSPAPRGSRRSAAPSREQSPARREQASSAESSSPKGDSDDTNAASPSRRKSILSKRPRRPLSTFVSRSKSDDPASSSTSGSLRSKTSFEKLTSLHVSTPVLPPVPRPTATSVPATVEVPRKKDELWSVFRGLESDYQKYVFSIEFSPAGCANFFFSSCRFQSKSNTLKVNVVRSALLPFLNRYASHPSVKNLRPEDLDRRVNILNKWWTGLLEMLNGRNHQSISGTDRPVYLEAVAGIMMRPEWRIPFKSSQPANPVQMQPASIAGSNTSLDSGGSDFLVESIHHNVRNIFIQNLLSQMTFVVERMSMRHAPASLVAFCGKACAYAFFFCPGVADMLVRLWNTPPDILRRVLAESGVYRGLEARSAAKELALSFPPAVRTLAFSSHASLVRYLRQPPDMPLSASQIPWHGPWLSRWCGRDTDLFFVFVKYFHTLFSEFIPRDIEKSKRIFAPGILPVHGQLLVVLEDTLYKQSGPQMPENPHAVSSITFDDFMEGPDASVSALPLGSANCHRSMAENRLIILLRDFLSESSQEPTEARRLYAESFTSIMKAAARKTSLFDHNACFVLCDFIEEAITIITRYCQSIKEDLFDWKFWLDVCKQMTRSHNALTEVRVFAFIYCVWTTWTSNEERKRDLCLGFLLHEDYFYHYFSHWSPMVRAYFHRLLCWRVARYNSDPSPTDS</sequence>
<gene>
    <name evidence="2" type="ORF">T310_5224</name>
</gene>
<dbReference type="EMBL" id="LASV01000234">
    <property type="protein sequence ID" value="KKA20751.1"/>
    <property type="molecule type" value="Genomic_DNA"/>
</dbReference>
<evidence type="ECO:0000313" key="2">
    <source>
        <dbReference type="EMBL" id="KKA20751.1"/>
    </source>
</evidence>
<evidence type="ECO:0000256" key="1">
    <source>
        <dbReference type="SAM" id="MobiDB-lite"/>
    </source>
</evidence>
<proteinExistence type="predicted"/>
<keyword evidence="3" id="KW-1185">Reference proteome</keyword>